<evidence type="ECO:0000313" key="8">
    <source>
        <dbReference type="Proteomes" id="UP000179627"/>
    </source>
</evidence>
<dbReference type="RefSeq" id="WP_071083698.1">
    <property type="nucleotide sequence ID" value="NZ_MBLM01000108.1"/>
</dbReference>
<sequence length="302" mass="31301">MRAAVVHRFGPPGVLGVAPLPAPHAGPGEVRVRVRVAGVQHFDLGVRAGEFPREFVGDPPIVPGNEFAGVIDEVGADVTGPRVGDEVLGFSTLGAYAEHIVVPAGHVVRKPPAVPWDVAGGFPGHAQGARNVLNRMRVTGGETVLINAAAGGLGAIAAQLARIRGAATVIGTASPANHEYVRSLGAIPVAYGPGLTDRVRNIAPAGIDAALGFEVEGLSTAVELACDVGRVVTLIFNDEIAALGVSDWAGTRSTKGLREMVEYVERGDLSVAIRSRYRLEDAASAHRDLESGHGRGKIVIEI</sequence>
<keyword evidence="3" id="KW-0963">Cytoplasm</keyword>
<dbReference type="InterPro" id="IPR051603">
    <property type="entry name" value="Zinc-ADH_QOR/CCCR"/>
</dbReference>
<evidence type="ECO:0000259" key="6">
    <source>
        <dbReference type="SMART" id="SM00829"/>
    </source>
</evidence>
<dbReference type="EMBL" id="MBLM01000108">
    <property type="protein sequence ID" value="OHV38661.1"/>
    <property type="molecule type" value="Genomic_DNA"/>
</dbReference>
<comment type="caution">
    <text evidence="7">The sequence shown here is derived from an EMBL/GenBank/DDBJ whole genome shotgun (WGS) entry which is preliminary data.</text>
</comment>
<dbReference type="GO" id="GO:0016491">
    <property type="term" value="F:oxidoreductase activity"/>
    <property type="evidence" value="ECO:0007669"/>
    <property type="project" value="InterPro"/>
</dbReference>
<dbReference type="SUPFAM" id="SSF50129">
    <property type="entry name" value="GroES-like"/>
    <property type="match status" value="1"/>
</dbReference>
<dbReference type="Gene3D" id="3.90.180.10">
    <property type="entry name" value="Medium-chain alcohol dehydrogenases, catalytic domain"/>
    <property type="match status" value="1"/>
</dbReference>
<dbReference type="PANTHER" id="PTHR44154">
    <property type="entry name" value="QUINONE OXIDOREDUCTASE"/>
    <property type="match status" value="1"/>
</dbReference>
<dbReference type="Proteomes" id="UP000179627">
    <property type="component" value="Unassembled WGS sequence"/>
</dbReference>
<dbReference type="SUPFAM" id="SSF51735">
    <property type="entry name" value="NAD(P)-binding Rossmann-fold domains"/>
    <property type="match status" value="1"/>
</dbReference>
<dbReference type="SMART" id="SM00829">
    <property type="entry name" value="PKS_ER"/>
    <property type="match status" value="1"/>
</dbReference>
<feature type="domain" description="Enoyl reductase (ER)" evidence="6">
    <location>
        <begin position="10"/>
        <end position="300"/>
    </location>
</feature>
<reference evidence="8" key="1">
    <citation type="submission" date="2016-07" db="EMBL/GenBank/DDBJ databases">
        <title>Sequence Frankia sp. strain CcI1.17.</title>
        <authorList>
            <person name="Ghodhbane-Gtari F."/>
            <person name="Swanson E."/>
            <person name="Gueddou A."/>
            <person name="Morris K."/>
            <person name="Hezbri K."/>
            <person name="Ktari A."/>
            <person name="Nouioui I."/>
            <person name="Abebe-Akele F."/>
            <person name="Simpson S."/>
            <person name="Thomas K."/>
            <person name="Gtari M."/>
            <person name="Tisa L.S."/>
            <person name="Hurst S."/>
        </authorList>
    </citation>
    <scope>NUCLEOTIDE SEQUENCE [LARGE SCALE GENOMIC DNA]</scope>
    <source>
        <strain evidence="8">Cc1.17</strain>
    </source>
</reference>
<comment type="subcellular location">
    <subcellularLocation>
        <location evidence="1">Cytoplasm</location>
    </subcellularLocation>
</comment>
<dbReference type="InterPro" id="IPR036291">
    <property type="entry name" value="NAD(P)-bd_dom_sf"/>
</dbReference>
<dbReference type="Pfam" id="PF13602">
    <property type="entry name" value="ADH_zinc_N_2"/>
    <property type="match status" value="1"/>
</dbReference>
<evidence type="ECO:0000256" key="5">
    <source>
        <dbReference type="ARBA" id="ARBA00022884"/>
    </source>
</evidence>
<comment type="subunit">
    <text evidence="2">Homotetramer.</text>
</comment>
<dbReference type="PROSITE" id="PS01162">
    <property type="entry name" value="QOR_ZETA_CRYSTAL"/>
    <property type="match status" value="1"/>
</dbReference>
<keyword evidence="5" id="KW-0694">RNA-binding</keyword>
<dbReference type="AlphaFoldDB" id="A0A1S1QYV7"/>
<gene>
    <name evidence="7" type="ORF">CC117_02655</name>
</gene>
<dbReference type="InterPro" id="IPR011032">
    <property type="entry name" value="GroES-like_sf"/>
</dbReference>
<evidence type="ECO:0000256" key="2">
    <source>
        <dbReference type="ARBA" id="ARBA00011881"/>
    </source>
</evidence>
<dbReference type="InterPro" id="IPR020843">
    <property type="entry name" value="ER"/>
</dbReference>
<dbReference type="GO" id="GO:0008270">
    <property type="term" value="F:zinc ion binding"/>
    <property type="evidence" value="ECO:0007669"/>
    <property type="project" value="InterPro"/>
</dbReference>
<keyword evidence="8" id="KW-1185">Reference proteome</keyword>
<evidence type="ECO:0000313" key="7">
    <source>
        <dbReference type="EMBL" id="OHV38661.1"/>
    </source>
</evidence>
<dbReference type="InterPro" id="IPR013154">
    <property type="entry name" value="ADH-like_N"/>
</dbReference>
<protein>
    <submittedName>
        <fullName evidence="7">Alcohol dehydrogenase</fullName>
    </submittedName>
</protein>
<accession>A0A1S1QYV7</accession>
<dbReference type="GO" id="GO:0005737">
    <property type="term" value="C:cytoplasm"/>
    <property type="evidence" value="ECO:0007669"/>
    <property type="project" value="UniProtKB-SubCell"/>
</dbReference>
<dbReference type="OrthoDB" id="3727682at2"/>
<name>A0A1S1QYV7_9ACTN</name>
<dbReference type="InterPro" id="IPR002364">
    <property type="entry name" value="Quin_OxRdtase/zeta-crystal_CS"/>
</dbReference>
<evidence type="ECO:0000256" key="3">
    <source>
        <dbReference type="ARBA" id="ARBA00022490"/>
    </source>
</evidence>
<dbReference type="Pfam" id="PF08240">
    <property type="entry name" value="ADH_N"/>
    <property type="match status" value="1"/>
</dbReference>
<evidence type="ECO:0000256" key="4">
    <source>
        <dbReference type="ARBA" id="ARBA00022857"/>
    </source>
</evidence>
<dbReference type="CDD" id="cd05289">
    <property type="entry name" value="MDR_like_2"/>
    <property type="match status" value="1"/>
</dbReference>
<dbReference type="PANTHER" id="PTHR44154:SF1">
    <property type="entry name" value="QUINONE OXIDOREDUCTASE"/>
    <property type="match status" value="1"/>
</dbReference>
<proteinExistence type="predicted"/>
<dbReference type="Gene3D" id="3.40.50.720">
    <property type="entry name" value="NAD(P)-binding Rossmann-like Domain"/>
    <property type="match status" value="1"/>
</dbReference>
<evidence type="ECO:0000256" key="1">
    <source>
        <dbReference type="ARBA" id="ARBA00004496"/>
    </source>
</evidence>
<dbReference type="GO" id="GO:0003723">
    <property type="term" value="F:RNA binding"/>
    <property type="evidence" value="ECO:0007669"/>
    <property type="project" value="UniProtKB-KW"/>
</dbReference>
<keyword evidence="4" id="KW-0521">NADP</keyword>
<organism evidence="7 8">
    <name type="scientific">Parafrankia colletiae</name>
    <dbReference type="NCBI Taxonomy" id="573497"/>
    <lineage>
        <taxon>Bacteria</taxon>
        <taxon>Bacillati</taxon>
        <taxon>Actinomycetota</taxon>
        <taxon>Actinomycetes</taxon>
        <taxon>Frankiales</taxon>
        <taxon>Frankiaceae</taxon>
        <taxon>Parafrankia</taxon>
    </lineage>
</organism>